<dbReference type="EMBL" id="HBIZ01000081">
    <property type="protein sequence ID" value="CAE0747469.1"/>
    <property type="molecule type" value="Transcribed_RNA"/>
</dbReference>
<dbReference type="SUPFAM" id="SSF141571">
    <property type="entry name" value="Pentapeptide repeat-like"/>
    <property type="match status" value="1"/>
</dbReference>
<gene>
    <name evidence="2" type="ORF">PCAR00345_LOCUS50</name>
    <name evidence="3" type="ORF">PCAR00345_LOCUS51</name>
</gene>
<dbReference type="PANTHER" id="PTHR47485">
    <property type="entry name" value="THYLAKOID LUMENAL 17.4 KDA PROTEIN, CHLOROPLASTIC"/>
    <property type="match status" value="1"/>
</dbReference>
<evidence type="ECO:0000313" key="2">
    <source>
        <dbReference type="EMBL" id="CAE0747468.1"/>
    </source>
</evidence>
<dbReference type="AlphaFoldDB" id="A0A6S9P2J2"/>
<dbReference type="EMBL" id="HBIZ01000080">
    <property type="protein sequence ID" value="CAE0747468.1"/>
    <property type="molecule type" value="Transcribed_RNA"/>
</dbReference>
<proteinExistence type="predicted"/>
<keyword evidence="1" id="KW-0677">Repeat</keyword>
<dbReference type="InterPro" id="IPR001646">
    <property type="entry name" value="5peptide_repeat"/>
</dbReference>
<sequence>MEQVEFFVLDNKLKGGCIAADPATRGDHDTLLNLREEHECKIRCAWQRSCVAYEFATLTNTFTRCALHRSPVDVGFPSQDSVSSVCYLKRLDGWTGQPEWMQRITIADATPPPFPPPPPPVDPCENIIFSPSAAEIAATPCLELVKPGAHLLDCKMNNADLRGADLTGGTIDHGELAGAQLQCAKLQGVYVTATSFEKANLSYSILDGAQFESNPVLKYASFRSASLEGTKFGAALLSGADFSRSNMHTAVLAYSEALDPVIFTDANLTGLVILDSVMPNSKCARRSLAWWTSSQHCLNGFASQNSDMVLQDSVHFKDIRRYPLRSHSNG</sequence>
<dbReference type="PANTHER" id="PTHR47485:SF1">
    <property type="entry name" value="THYLAKOID LUMENAL 17.4 KDA PROTEIN, CHLOROPLASTIC"/>
    <property type="match status" value="1"/>
</dbReference>
<organism evidence="3">
    <name type="scientific">Chrysotila carterae</name>
    <name type="common">Marine alga</name>
    <name type="synonym">Syracosphaera carterae</name>
    <dbReference type="NCBI Taxonomy" id="13221"/>
    <lineage>
        <taxon>Eukaryota</taxon>
        <taxon>Haptista</taxon>
        <taxon>Haptophyta</taxon>
        <taxon>Prymnesiophyceae</taxon>
        <taxon>Isochrysidales</taxon>
        <taxon>Isochrysidaceae</taxon>
        <taxon>Chrysotila</taxon>
    </lineage>
</organism>
<dbReference type="Gene3D" id="2.160.20.80">
    <property type="entry name" value="E3 ubiquitin-protein ligase SopA"/>
    <property type="match status" value="1"/>
</dbReference>
<accession>A0A6S9P2J2</accession>
<protein>
    <submittedName>
        <fullName evidence="3">Uncharacterized protein</fullName>
    </submittedName>
</protein>
<reference evidence="3" key="1">
    <citation type="submission" date="2021-01" db="EMBL/GenBank/DDBJ databases">
        <authorList>
            <person name="Corre E."/>
            <person name="Pelletier E."/>
            <person name="Niang G."/>
            <person name="Scheremetjew M."/>
            <person name="Finn R."/>
            <person name="Kale V."/>
            <person name="Holt S."/>
            <person name="Cochrane G."/>
            <person name="Meng A."/>
            <person name="Brown T."/>
            <person name="Cohen L."/>
        </authorList>
    </citation>
    <scope>NUCLEOTIDE SEQUENCE</scope>
    <source>
        <strain evidence="3">CCMP645</strain>
    </source>
</reference>
<evidence type="ECO:0000256" key="1">
    <source>
        <dbReference type="ARBA" id="ARBA00022737"/>
    </source>
</evidence>
<name>A0A6S9P2J2_CHRCT</name>
<evidence type="ECO:0000313" key="3">
    <source>
        <dbReference type="EMBL" id="CAE0747469.1"/>
    </source>
</evidence>
<dbReference type="Pfam" id="PF00805">
    <property type="entry name" value="Pentapeptide"/>
    <property type="match status" value="3"/>
</dbReference>